<evidence type="ECO:0000256" key="1">
    <source>
        <dbReference type="SAM" id="MobiDB-lite"/>
    </source>
</evidence>
<evidence type="ECO:0000313" key="2">
    <source>
        <dbReference type="EMBL" id="GAA2943814.1"/>
    </source>
</evidence>
<keyword evidence="3" id="KW-1185">Reference proteome</keyword>
<accession>A0ABN3X932</accession>
<dbReference type="Proteomes" id="UP001500403">
    <property type="component" value="Unassembled WGS sequence"/>
</dbReference>
<name>A0ABN3X932_9ACTN</name>
<feature type="region of interest" description="Disordered" evidence="1">
    <location>
        <begin position="272"/>
        <end position="292"/>
    </location>
</feature>
<evidence type="ECO:0000313" key="3">
    <source>
        <dbReference type="Proteomes" id="UP001500403"/>
    </source>
</evidence>
<reference evidence="2 3" key="1">
    <citation type="journal article" date="2019" name="Int. J. Syst. Evol. Microbiol.">
        <title>The Global Catalogue of Microorganisms (GCM) 10K type strain sequencing project: providing services to taxonomists for standard genome sequencing and annotation.</title>
        <authorList>
            <consortium name="The Broad Institute Genomics Platform"/>
            <consortium name="The Broad Institute Genome Sequencing Center for Infectious Disease"/>
            <person name="Wu L."/>
            <person name="Ma J."/>
        </authorList>
    </citation>
    <scope>NUCLEOTIDE SEQUENCE [LARGE SCALE GENOMIC DNA]</scope>
    <source>
        <strain evidence="2 3">JCM 9088</strain>
    </source>
</reference>
<protein>
    <submittedName>
        <fullName evidence="2">Uncharacterized protein</fullName>
    </submittedName>
</protein>
<gene>
    <name evidence="2" type="ORF">GCM10010446_31360</name>
</gene>
<comment type="caution">
    <text evidence="2">The sequence shown here is derived from an EMBL/GenBank/DDBJ whole genome shotgun (WGS) entry which is preliminary data.</text>
</comment>
<dbReference type="EMBL" id="BAAAUD010000034">
    <property type="protein sequence ID" value="GAA2943814.1"/>
    <property type="molecule type" value="Genomic_DNA"/>
</dbReference>
<sequence length="292" mass="31479">MVGLGSLPAHPCGAGWQPYHSADRNTADTGSSEVEFRLAGDGRALLIRSVASGDFLREGVRRHREPDDAAGRAVAELRAPAAELPGLVTLHDGCTDPEMDAWPVSVPAGIRAVLRETGGVRMAGLPELLLLPGTPEHTVGPEVHRMMGGDGTYWPVARVVYGRHTALAQIRVEPDTGEWGCRRAVSDRLGLPRSHAVVLVPARSGRSRRRALQALDHPRRLGLREVLRNVLVRLAGQGAQVAQLRTGGRLVTGHPLLDVLLRILFAHVRSPTRHPLPGSRPGQLLLRTAQRG</sequence>
<proteinExistence type="predicted"/>
<organism evidence="2 3">
    <name type="scientific">Streptomyces enissocaesilis</name>
    <dbReference type="NCBI Taxonomy" id="332589"/>
    <lineage>
        <taxon>Bacteria</taxon>
        <taxon>Bacillati</taxon>
        <taxon>Actinomycetota</taxon>
        <taxon>Actinomycetes</taxon>
        <taxon>Kitasatosporales</taxon>
        <taxon>Streptomycetaceae</taxon>
        <taxon>Streptomyces</taxon>
        <taxon>Streptomyces rochei group</taxon>
    </lineage>
</organism>